<comment type="subcellular location">
    <molecule>Phosphatidylserine decarboxylase 1 alpha chain</molecule>
    <subcellularLocation>
        <location evidence="12">Mitochondrion inner membrane</location>
        <topology evidence="12">Peripheral membrane protein</topology>
        <orientation evidence="12">Intermembrane side</orientation>
    </subcellularLocation>
    <text evidence="12">Anchored to the mitochondrial inner membrane through its interaction with the integral membrane beta chain.</text>
</comment>
<dbReference type="UniPathway" id="UPA00558">
    <property type="reaction ID" value="UER00616"/>
</dbReference>
<evidence type="ECO:0000256" key="6">
    <source>
        <dbReference type="ARBA" id="ARBA00023098"/>
    </source>
</evidence>
<feature type="active site" description="Charge relay system; for autoendoproteolytic cleavage activity" evidence="12">
    <location>
        <position position="274"/>
    </location>
</feature>
<feature type="active site" description="Schiff-base intermediate with substrate; via pyruvic acid; for decarboxylase activity" evidence="12">
    <location>
        <position position="560"/>
    </location>
</feature>
<comment type="subcellular location">
    <molecule>Phosphatidylserine decarboxylase 1 beta chain</molecule>
    <subcellularLocation>
        <location evidence="12">Mitochondrion inner membrane</location>
        <topology evidence="12">Single-pass membrane protein</topology>
        <orientation evidence="12">Intermembrane side</orientation>
    </subcellularLocation>
</comment>
<comment type="PTM">
    <text evidence="12">Is synthesized initially as an inactive proenzyme. Formation of the active enzyme involves a self-maturation process in which the active site pyruvoyl group is generated from an internal serine residue via an autocatalytic post-translational modification. Two non-identical subunits are generated from the proenzyme in this reaction, and the pyruvate is formed at the N-terminus of the alpha chain, which is derived from the carboxyl end of the proenzyme. The autoendoproteolytic cleavage occurs by a canonical serine protease mechanism, in which the side chain hydroxyl group of the serine supplies its oxygen atom to form the C-terminus of the beta chain, while the remainder of the serine residue undergoes an oxidative deamination to produce ammonia and the pyruvoyl prosthetic group on the alpha chain. During this reaction, the Ser that is part of the protease active site of the proenzyme becomes the pyruvoyl prosthetic group, which constitutes an essential element of the active site of the mature decarboxylase.</text>
</comment>
<dbReference type="EMBL" id="LPNM01000005">
    <property type="protein sequence ID" value="OEJ88313.1"/>
    <property type="molecule type" value="Genomic_DNA"/>
</dbReference>
<dbReference type="InterPro" id="IPR003817">
    <property type="entry name" value="PS_Dcarbxylase"/>
</dbReference>
<dbReference type="GO" id="GO:0006646">
    <property type="term" value="P:phosphatidylethanolamine biosynthetic process"/>
    <property type="evidence" value="ECO:0007669"/>
    <property type="project" value="UniProtKB-UniRule"/>
</dbReference>
<feature type="compositionally biased region" description="Acidic residues" evidence="13">
    <location>
        <begin position="353"/>
        <end position="365"/>
    </location>
</feature>
<keyword evidence="3 12" id="KW-0812">Transmembrane</keyword>
<dbReference type="HAMAP" id="MF_03208">
    <property type="entry name" value="PS_decarb_PSD_B_type1_euk"/>
    <property type="match status" value="1"/>
</dbReference>
<evidence type="ECO:0000256" key="4">
    <source>
        <dbReference type="ARBA" id="ARBA00022793"/>
    </source>
</evidence>
<comment type="cofactor">
    <cofactor evidence="12">
        <name>pyruvate</name>
        <dbReference type="ChEBI" id="CHEBI:15361"/>
    </cofactor>
    <text evidence="12">Binds 1 pyruvoyl group covalently per subunit.</text>
</comment>
<comment type="pathway">
    <text evidence="1">Lipid metabolism.</text>
</comment>
<keyword evidence="9 12" id="KW-0456">Lyase</keyword>
<keyword evidence="6 12" id="KW-0443">Lipid metabolism</keyword>
<dbReference type="GO" id="GO:0005743">
    <property type="term" value="C:mitochondrial inner membrane"/>
    <property type="evidence" value="ECO:0007669"/>
    <property type="project" value="UniProtKB-SubCell"/>
</dbReference>
<keyword evidence="12" id="KW-0865">Zymogen</keyword>
<dbReference type="GO" id="GO:0016540">
    <property type="term" value="P:protein autoprocessing"/>
    <property type="evidence" value="ECO:0007669"/>
    <property type="project" value="UniProtKB-UniRule"/>
</dbReference>
<protein>
    <recommendedName>
        <fullName evidence="12">Phosphatidylserine decarboxylase proenzyme 1, mitochondrial</fullName>
        <ecNumber evidence="12">4.1.1.65</ecNumber>
    </recommendedName>
    <component>
        <recommendedName>
            <fullName evidence="12">Phosphatidylserine decarboxylase 1 beta chain</fullName>
        </recommendedName>
    </component>
    <component>
        <recommendedName>
            <fullName evidence="12">Phosphatidylserine decarboxylase 1 alpha chain</fullName>
        </recommendedName>
    </component>
</protein>
<proteinExistence type="inferred from homology"/>
<dbReference type="FunCoup" id="A0A1E5RNQ9">
    <property type="interactions" value="491"/>
</dbReference>
<evidence type="ECO:0000256" key="5">
    <source>
        <dbReference type="ARBA" id="ARBA00022989"/>
    </source>
</evidence>
<feature type="active site" description="Charge relay system; for autoendoproteolytic cleavage activity" evidence="12">
    <location>
        <position position="560"/>
    </location>
</feature>
<evidence type="ECO:0000256" key="9">
    <source>
        <dbReference type="ARBA" id="ARBA00023239"/>
    </source>
</evidence>
<dbReference type="Pfam" id="PF02666">
    <property type="entry name" value="PS_Dcarbxylase"/>
    <property type="match status" value="2"/>
</dbReference>
<keyword evidence="8 12" id="KW-0594">Phospholipid biosynthesis</keyword>
<evidence type="ECO:0000256" key="12">
    <source>
        <dbReference type="HAMAP-Rule" id="MF_03208"/>
    </source>
</evidence>
<feature type="chain" id="PRO_5023487850" description="Phosphatidylserine decarboxylase 1 beta chain" evidence="12">
    <location>
        <begin position="1"/>
        <end position="559"/>
    </location>
</feature>
<keyword evidence="10 12" id="KW-1208">Phospholipid metabolism</keyword>
<keyword evidence="15" id="KW-1185">Reference proteome</keyword>
<feature type="chain" id="PRO_5023487851" description="Phosphatidylserine decarboxylase 1 alpha chain" evidence="12">
    <location>
        <begin position="560"/>
        <end position="598"/>
    </location>
</feature>
<keyword evidence="5 12" id="KW-1133">Transmembrane helix</keyword>
<dbReference type="InterPro" id="IPR033177">
    <property type="entry name" value="PSD-B"/>
</dbReference>
<evidence type="ECO:0000256" key="11">
    <source>
        <dbReference type="ARBA" id="ARBA00023317"/>
    </source>
</evidence>
<dbReference type="STRING" id="56408.A0A1E5RNQ9"/>
<comment type="pathway">
    <text evidence="12">Phospholipid metabolism; phosphatidylethanolamine biosynthesis; phosphatidylethanolamine from CDP-diacylglycerol: step 2/2.</text>
</comment>
<comment type="function">
    <text evidence="12">Catalyzes the formation of phosphatidylethanolamine (PtdEtn) from phosphatidylserine (PtdSer). Plays a central role in phospholipid metabolism and in the interorganelle trafficking of phosphatidylserine.</text>
</comment>
<feature type="active site" description="Charge relay system; for autoendoproteolytic cleavage activity" evidence="12">
    <location>
        <position position="424"/>
    </location>
</feature>
<evidence type="ECO:0000256" key="10">
    <source>
        <dbReference type="ARBA" id="ARBA00023264"/>
    </source>
</evidence>
<dbReference type="PANTHER" id="PTHR10067:SF6">
    <property type="entry name" value="PHOSPHATIDYLSERINE DECARBOXYLASE PROENZYME, MITOCHONDRIAL"/>
    <property type="match status" value="1"/>
</dbReference>
<evidence type="ECO:0000256" key="1">
    <source>
        <dbReference type="ARBA" id="ARBA00005189"/>
    </source>
</evidence>
<feature type="topological domain" description="Mitochondrial matrix" evidence="12">
    <location>
        <begin position="1"/>
        <end position="140"/>
    </location>
</feature>
<dbReference type="PANTHER" id="PTHR10067">
    <property type="entry name" value="PHOSPHATIDYLSERINE DECARBOXYLASE"/>
    <property type="match status" value="1"/>
</dbReference>
<evidence type="ECO:0000256" key="8">
    <source>
        <dbReference type="ARBA" id="ARBA00023209"/>
    </source>
</evidence>
<organism evidence="14 15">
    <name type="scientific">Hanseniaspora osmophila</name>
    <dbReference type="NCBI Taxonomy" id="56408"/>
    <lineage>
        <taxon>Eukaryota</taxon>
        <taxon>Fungi</taxon>
        <taxon>Dikarya</taxon>
        <taxon>Ascomycota</taxon>
        <taxon>Saccharomycotina</taxon>
        <taxon>Saccharomycetes</taxon>
        <taxon>Saccharomycodales</taxon>
        <taxon>Saccharomycodaceae</taxon>
        <taxon>Hanseniaspora</taxon>
    </lineage>
</organism>
<dbReference type="InterPro" id="IPR033661">
    <property type="entry name" value="PSD_type1_euk"/>
</dbReference>
<sequence length="598" mass="68387">MRFSTTGLLPFNRTISPFNFPAKLKSTSYLLKMKVPSLANQKLMLLNKKNYIVSKSSKLIKNTYNNSPSYHSLTLKNFYSYKMKNYPSQSSKTENTLNSVTGKTNTLTWKRLSSSSRYVQTKNKASQYGALVSNSRKFKWSVITTLSLFAFLLYYVLSLADEDFDEEDDSPRSRRIRSSKKIKIVANDWMFFFYSTLPFNALSRLWGKVNSVTLPEWFRPYGYSFYSYVFGANLDEMADPDLKHYKNLSEFFYRTITTESRPIEESSVIVCPSDGKVLQMGEINPLNGEIEQVKGMTYNVKQFLGTHSHPMMNKSIIEYGSAEENLVTDIEPTSSSDNESTFEKGKHSNNVSESEEEGLSENDIEQVGDKAVESTHPITDTHYKILKDVFNNPKTESLKDYDQQNKKLVFAVIYLAPGDYHHYHSPVDWIVKIRRHFPGELFSVAPYFQKNFPNLFVLNERVALLGEWKYGFFSMTPVGATNVGSIKLNFDKDLITNAKKKMLLNTKDDQSEHHIIKAKKKDKGEQHATCFEATYSNNNPLINGVPLFKGEEMGGFMLGSTVVLCFEVPKNFAFDIKVGDKIKMGQTLGHFENNDVKK</sequence>
<evidence type="ECO:0000256" key="7">
    <source>
        <dbReference type="ARBA" id="ARBA00023136"/>
    </source>
</evidence>
<accession>A0A1E5RNQ9</accession>
<keyword evidence="4 12" id="KW-0210">Decarboxylase</keyword>
<dbReference type="NCBIfam" id="TIGR00163">
    <property type="entry name" value="PS_decarb"/>
    <property type="match status" value="1"/>
</dbReference>
<dbReference type="GO" id="GO:0004609">
    <property type="term" value="F:phosphatidylserine decarboxylase activity"/>
    <property type="evidence" value="ECO:0007669"/>
    <property type="project" value="UniProtKB-UniRule"/>
</dbReference>
<feature type="modified residue" description="Pyruvic acid (Ser); by autocatalysis" evidence="12">
    <location>
        <position position="560"/>
    </location>
</feature>
<evidence type="ECO:0000256" key="2">
    <source>
        <dbReference type="ARBA" id="ARBA00022516"/>
    </source>
</evidence>
<evidence type="ECO:0000256" key="3">
    <source>
        <dbReference type="ARBA" id="ARBA00022692"/>
    </source>
</evidence>
<evidence type="ECO:0000313" key="14">
    <source>
        <dbReference type="EMBL" id="OEJ88313.1"/>
    </source>
</evidence>
<dbReference type="AlphaFoldDB" id="A0A1E5RNQ9"/>
<feature type="region of interest" description="Disordered" evidence="13">
    <location>
        <begin position="331"/>
        <end position="365"/>
    </location>
</feature>
<keyword evidence="7 12" id="KW-0472">Membrane</keyword>
<dbReference type="InParanoid" id="A0A1E5RNQ9"/>
<dbReference type="EC" id="4.1.1.65" evidence="12"/>
<comment type="similarity">
    <text evidence="12">Belongs to the phosphatidylserine decarboxylase family. PSD-B subfamily. Eukaryotic type I sub-subfamily.</text>
</comment>
<comment type="subunit">
    <text evidence="12">Heterodimer of a large membrane-associated beta subunit and a small pyruvoyl-containing alpha subunit.</text>
</comment>
<name>A0A1E5RNQ9_9ASCO</name>
<gene>
    <name evidence="12" type="primary">PSD1</name>
    <name evidence="14" type="ORF">AWRI3579_g659</name>
</gene>
<keyword evidence="11 12" id="KW-0670">Pyruvate</keyword>
<comment type="caution">
    <text evidence="14">The sequence shown here is derived from an EMBL/GenBank/DDBJ whole genome shotgun (WGS) entry which is preliminary data.</text>
</comment>
<keyword evidence="12" id="KW-0999">Mitochondrion inner membrane</keyword>
<evidence type="ECO:0000313" key="15">
    <source>
        <dbReference type="Proteomes" id="UP000095728"/>
    </source>
</evidence>
<reference evidence="15" key="1">
    <citation type="journal article" date="2016" name="Genome Announc.">
        <title>Genome sequences of three species of Hanseniaspora isolated from spontaneous wine fermentations.</title>
        <authorList>
            <person name="Sternes P.R."/>
            <person name="Lee D."/>
            <person name="Kutyna D.R."/>
            <person name="Borneman A.R."/>
        </authorList>
    </citation>
    <scope>NUCLEOTIDE SEQUENCE [LARGE SCALE GENOMIC DNA]</scope>
    <source>
        <strain evidence="15">AWRI3579</strain>
    </source>
</reference>
<comment type="catalytic activity">
    <reaction evidence="12">
        <text>a 1,2-diacyl-sn-glycero-3-phospho-L-serine + H(+) = a 1,2-diacyl-sn-glycero-3-phosphoethanolamine + CO2</text>
        <dbReference type="Rhea" id="RHEA:20828"/>
        <dbReference type="ChEBI" id="CHEBI:15378"/>
        <dbReference type="ChEBI" id="CHEBI:16526"/>
        <dbReference type="ChEBI" id="CHEBI:57262"/>
        <dbReference type="ChEBI" id="CHEBI:64612"/>
        <dbReference type="EC" id="4.1.1.65"/>
    </reaction>
</comment>
<dbReference type="OrthoDB" id="4330at2759"/>
<evidence type="ECO:0000256" key="13">
    <source>
        <dbReference type="SAM" id="MobiDB-lite"/>
    </source>
</evidence>
<feature type="site" description="Cleavage (non-hydrolytic); by autocatalysis" evidence="12">
    <location>
        <begin position="559"/>
        <end position="560"/>
    </location>
</feature>
<dbReference type="Proteomes" id="UP000095728">
    <property type="component" value="Unassembled WGS sequence"/>
</dbReference>
<keyword evidence="12" id="KW-0496">Mitochondrion</keyword>
<keyword evidence="2 12" id="KW-0444">Lipid biosynthesis</keyword>
<feature type="topological domain" description="Mitochondrial intermembrane" evidence="12">
    <location>
        <begin position="160"/>
        <end position="598"/>
    </location>
</feature>